<dbReference type="AlphaFoldDB" id="E8LYB3"/>
<protein>
    <submittedName>
        <fullName evidence="1">Uncharacterized protein</fullName>
    </submittedName>
</protein>
<comment type="caution">
    <text evidence="1">The sequence shown here is derived from an EMBL/GenBank/DDBJ whole genome shotgun (WGS) entry which is preliminary data.</text>
</comment>
<dbReference type="eggNOG" id="ENOG5031PNZ">
    <property type="taxonomic scope" value="Bacteria"/>
</dbReference>
<accession>E8LYB3</accession>
<evidence type="ECO:0000313" key="1">
    <source>
        <dbReference type="EMBL" id="EGA64201.1"/>
    </source>
</evidence>
<dbReference type="STRING" id="945543.VIBR0546_02670"/>
<dbReference type="Proteomes" id="UP000004371">
    <property type="component" value="Unassembled WGS sequence"/>
</dbReference>
<sequence length="169" mass="19927">MNELEKLWSVNNLKGNRIVEYWGYIDKGELNRRFNKAFPDVRCPDVDAFFAVGKTNIIRKMISDRIPVGVLDSDVNNLAEYYDEYLCVSNEGMKWLLPSLCKYIIKQRIGHEKMMPFLLLYIQGSGFSESYDFHFLSDEQKEVLFNLLEYCSELYDVSVFEEQKMLEDL</sequence>
<evidence type="ECO:0000313" key="2">
    <source>
        <dbReference type="Proteomes" id="UP000004371"/>
    </source>
</evidence>
<dbReference type="RefSeq" id="WP_006880841.1">
    <property type="nucleotide sequence ID" value="NZ_AEVS01000090.1"/>
</dbReference>
<gene>
    <name evidence="1" type="ORF">VIBR0546_02670</name>
</gene>
<proteinExistence type="predicted"/>
<organism evidence="1 2">
    <name type="scientific">Vibrio brasiliensis LMG 20546</name>
    <dbReference type="NCBI Taxonomy" id="945543"/>
    <lineage>
        <taxon>Bacteria</taxon>
        <taxon>Pseudomonadati</taxon>
        <taxon>Pseudomonadota</taxon>
        <taxon>Gammaproteobacteria</taxon>
        <taxon>Vibrionales</taxon>
        <taxon>Vibrionaceae</taxon>
        <taxon>Vibrio</taxon>
        <taxon>Vibrio oreintalis group</taxon>
    </lineage>
</organism>
<dbReference type="OrthoDB" id="6196109at2"/>
<name>E8LYB3_9VIBR</name>
<keyword evidence="2" id="KW-1185">Reference proteome</keyword>
<reference evidence="1 2" key="1">
    <citation type="journal article" date="2012" name="Int. J. Syst. Evol. Microbiol.">
        <title>Vibrio caribbeanicus sp. nov., isolated from the marine sponge Scleritoderma cyanea.</title>
        <authorList>
            <person name="Hoffmann M."/>
            <person name="Monday S.R."/>
            <person name="Allard M.W."/>
            <person name="Strain E.A."/>
            <person name="Whittaker P."/>
            <person name="Naum M."/>
            <person name="McCarthy P.J."/>
            <person name="Lopez J.V."/>
            <person name="Fischer M."/>
            <person name="Brown E.W."/>
        </authorList>
    </citation>
    <scope>NUCLEOTIDE SEQUENCE [LARGE SCALE GENOMIC DNA]</scope>
    <source>
        <strain evidence="1 2">LMG 20546</strain>
    </source>
</reference>
<dbReference type="EMBL" id="AEVS01000090">
    <property type="protein sequence ID" value="EGA64201.1"/>
    <property type="molecule type" value="Genomic_DNA"/>
</dbReference>